<evidence type="ECO:0000256" key="1">
    <source>
        <dbReference type="ARBA" id="ARBA00007378"/>
    </source>
</evidence>
<evidence type="ECO:0000313" key="4">
    <source>
        <dbReference type="Proteomes" id="UP001595858"/>
    </source>
</evidence>
<keyword evidence="4" id="KW-1185">Reference proteome</keyword>
<protein>
    <submittedName>
        <fullName evidence="3">Organic hydroperoxide resistance protein</fullName>
    </submittedName>
</protein>
<dbReference type="PANTHER" id="PTHR33797:SF2">
    <property type="entry name" value="ORGANIC HYDROPEROXIDE RESISTANCE PROTEIN-LIKE"/>
    <property type="match status" value="1"/>
</dbReference>
<proteinExistence type="inferred from homology"/>
<evidence type="ECO:0000313" key="3">
    <source>
        <dbReference type="EMBL" id="MFC4868117.1"/>
    </source>
</evidence>
<dbReference type="SUPFAM" id="SSF82784">
    <property type="entry name" value="OsmC-like"/>
    <property type="match status" value="1"/>
</dbReference>
<evidence type="ECO:0000256" key="2">
    <source>
        <dbReference type="SAM" id="MobiDB-lite"/>
    </source>
</evidence>
<name>A0ABV9SQH5_9ACTN</name>
<comment type="similarity">
    <text evidence="1">Belongs to the OsmC/Ohr family.</text>
</comment>
<dbReference type="InterPro" id="IPR003718">
    <property type="entry name" value="OsmC/Ohr_fam"/>
</dbReference>
<sequence>MNGETMSVPLYTATATSTGDGRAGGRAVTDDGLLDVTLAPPAPMGGLGGATNPEQLLAAGWSSCFHSALKLVASQRKVSLVDSTVAAEVSVTATETGGFALSAAPRVHIGGGIAVEAAESLTAAAHEVCPYSAATRGNVPAVLSTTAA</sequence>
<dbReference type="NCBIfam" id="TIGR03561">
    <property type="entry name" value="organ_hyd_perox"/>
    <property type="match status" value="1"/>
</dbReference>
<reference evidence="4" key="1">
    <citation type="journal article" date="2019" name="Int. J. Syst. Evol. Microbiol.">
        <title>The Global Catalogue of Microorganisms (GCM) 10K type strain sequencing project: providing services to taxonomists for standard genome sequencing and annotation.</title>
        <authorList>
            <consortium name="The Broad Institute Genomics Platform"/>
            <consortium name="The Broad Institute Genome Sequencing Center for Infectious Disease"/>
            <person name="Wu L."/>
            <person name="Ma J."/>
        </authorList>
    </citation>
    <scope>NUCLEOTIDE SEQUENCE [LARGE SCALE GENOMIC DNA]</scope>
    <source>
        <strain evidence="4">CGMCC 4.7304</strain>
    </source>
</reference>
<dbReference type="Proteomes" id="UP001595858">
    <property type="component" value="Unassembled WGS sequence"/>
</dbReference>
<dbReference type="Gene3D" id="3.30.300.20">
    <property type="match status" value="1"/>
</dbReference>
<feature type="region of interest" description="Disordered" evidence="2">
    <location>
        <begin position="1"/>
        <end position="26"/>
    </location>
</feature>
<dbReference type="InterPro" id="IPR036102">
    <property type="entry name" value="OsmC/Ohrsf"/>
</dbReference>
<comment type="caution">
    <text evidence="3">The sequence shown here is derived from an EMBL/GenBank/DDBJ whole genome shotgun (WGS) entry which is preliminary data.</text>
</comment>
<dbReference type="InterPro" id="IPR015946">
    <property type="entry name" value="KH_dom-like_a/b"/>
</dbReference>
<accession>A0ABV9SQH5</accession>
<gene>
    <name evidence="3" type="ORF">ACFPCZ_15885</name>
</gene>
<dbReference type="PANTHER" id="PTHR33797">
    <property type="entry name" value="ORGANIC HYDROPEROXIDE RESISTANCE PROTEIN-LIKE"/>
    <property type="match status" value="1"/>
</dbReference>
<dbReference type="Pfam" id="PF02566">
    <property type="entry name" value="OsmC"/>
    <property type="match status" value="1"/>
</dbReference>
<dbReference type="InterPro" id="IPR019953">
    <property type="entry name" value="OHR"/>
</dbReference>
<dbReference type="Gene3D" id="2.20.25.10">
    <property type="match status" value="1"/>
</dbReference>
<dbReference type="RefSeq" id="WP_344144795.1">
    <property type="nucleotide sequence ID" value="NZ_BAAAQI010000011.1"/>
</dbReference>
<dbReference type="EMBL" id="JBHSIY010000013">
    <property type="protein sequence ID" value="MFC4868117.1"/>
    <property type="molecule type" value="Genomic_DNA"/>
</dbReference>
<organism evidence="3 4">
    <name type="scientific">Streptomonospora arabica</name>
    <dbReference type="NCBI Taxonomy" id="412417"/>
    <lineage>
        <taxon>Bacteria</taxon>
        <taxon>Bacillati</taxon>
        <taxon>Actinomycetota</taxon>
        <taxon>Actinomycetes</taxon>
        <taxon>Streptosporangiales</taxon>
        <taxon>Nocardiopsidaceae</taxon>
        <taxon>Streptomonospora</taxon>
    </lineage>
</organism>